<reference evidence="2 3" key="1">
    <citation type="submission" date="2016-12" db="EMBL/GenBank/DDBJ databases">
        <title>Draft genome sequence of Fusarium oxysporum causing rot on Narcissus.</title>
        <authorList>
            <person name="Armitage A.D."/>
            <person name="Taylor A."/>
            <person name="Clarkson J.P."/>
            <person name="Harrison R.J."/>
            <person name="Jackson A.C."/>
        </authorList>
    </citation>
    <scope>NUCLEOTIDE SEQUENCE [LARGE SCALE GENOMIC DNA]</scope>
    <source>
        <strain evidence="2 3">N139</strain>
    </source>
</reference>
<sequence length="234" mass="25584">MATGPGLNAARILKDEGIATLGTGVFSVAQAVACSQAGCLFISPYYNEIRTFIDTSLWPNVADPALDHPFSNRIAQMVEAYQVLFQQTGQPQPLIKNAGFQSYQEVIASAELGCHSATVSLDLLEEMQKMKAGSLDLPETKNVAKLQHPYSKEADILPSRLRPLLSSDACAQLEPGEKWLRTELHVDYLANDGKLLKETLEKDKAATRMVDDALGVFVYCENEIRKAVSPQASL</sequence>
<organism evidence="2 3">
    <name type="scientific">Fusarium oxysporum f. sp. narcissi</name>
    <dbReference type="NCBI Taxonomy" id="451672"/>
    <lineage>
        <taxon>Eukaryota</taxon>
        <taxon>Fungi</taxon>
        <taxon>Dikarya</taxon>
        <taxon>Ascomycota</taxon>
        <taxon>Pezizomycotina</taxon>
        <taxon>Sordariomycetes</taxon>
        <taxon>Hypocreomycetidae</taxon>
        <taxon>Hypocreales</taxon>
        <taxon>Nectriaceae</taxon>
        <taxon>Fusarium</taxon>
        <taxon>Fusarium oxysporum species complex</taxon>
    </lineage>
</organism>
<dbReference type="SUPFAM" id="SSF51569">
    <property type="entry name" value="Aldolase"/>
    <property type="match status" value="1"/>
</dbReference>
<dbReference type="Gene3D" id="3.20.20.70">
    <property type="entry name" value="Aldolase class I"/>
    <property type="match status" value="1"/>
</dbReference>
<dbReference type="EMBL" id="MQTW01000488">
    <property type="protein sequence ID" value="RYC79892.1"/>
    <property type="molecule type" value="Genomic_DNA"/>
</dbReference>
<gene>
    <name evidence="2" type="ORF">BFJ63_vAg17228</name>
</gene>
<dbReference type="GO" id="GO:0004801">
    <property type="term" value="F:transaldolase activity"/>
    <property type="evidence" value="ECO:0007669"/>
    <property type="project" value="TreeGrafter"/>
</dbReference>
<name>A0A4Q2V099_FUSOX</name>
<keyword evidence="1" id="KW-0704">Schiff base</keyword>
<dbReference type="InterPro" id="IPR001585">
    <property type="entry name" value="TAL/FSA"/>
</dbReference>
<evidence type="ECO:0000313" key="2">
    <source>
        <dbReference type="EMBL" id="RYC79892.1"/>
    </source>
</evidence>
<dbReference type="AlphaFoldDB" id="A0A4Q2V099"/>
<evidence type="ECO:0000313" key="3">
    <source>
        <dbReference type="Proteomes" id="UP000290540"/>
    </source>
</evidence>
<evidence type="ECO:0008006" key="4">
    <source>
        <dbReference type="Google" id="ProtNLM"/>
    </source>
</evidence>
<protein>
    <recommendedName>
        <fullName evidence="4">Transaldolase</fullName>
    </recommendedName>
</protein>
<dbReference type="Pfam" id="PF00923">
    <property type="entry name" value="TAL_FSA"/>
    <property type="match status" value="1"/>
</dbReference>
<dbReference type="PANTHER" id="PTHR10683:SF39">
    <property type="entry name" value="TRANSALDOLASE"/>
    <property type="match status" value="1"/>
</dbReference>
<accession>A0A4Q2V099</accession>
<dbReference type="GO" id="GO:0005975">
    <property type="term" value="P:carbohydrate metabolic process"/>
    <property type="evidence" value="ECO:0007669"/>
    <property type="project" value="InterPro"/>
</dbReference>
<dbReference type="Proteomes" id="UP000290540">
    <property type="component" value="Unassembled WGS sequence"/>
</dbReference>
<evidence type="ECO:0000256" key="1">
    <source>
        <dbReference type="ARBA" id="ARBA00023270"/>
    </source>
</evidence>
<dbReference type="GO" id="GO:0009052">
    <property type="term" value="P:pentose-phosphate shunt, non-oxidative branch"/>
    <property type="evidence" value="ECO:0007669"/>
    <property type="project" value="TreeGrafter"/>
</dbReference>
<dbReference type="PANTHER" id="PTHR10683">
    <property type="entry name" value="TRANSALDOLASE"/>
    <property type="match status" value="1"/>
</dbReference>
<dbReference type="InterPro" id="IPR013785">
    <property type="entry name" value="Aldolase_TIM"/>
</dbReference>
<proteinExistence type="predicted"/>
<comment type="caution">
    <text evidence="2">The sequence shown here is derived from an EMBL/GenBank/DDBJ whole genome shotgun (WGS) entry which is preliminary data.</text>
</comment>